<evidence type="ECO:0000313" key="2">
    <source>
        <dbReference type="Proteomes" id="UP000266861"/>
    </source>
</evidence>
<gene>
    <name evidence="1" type="ORF">Glove_372g25</name>
</gene>
<protein>
    <submittedName>
        <fullName evidence="1">Uncharacterized protein</fullName>
    </submittedName>
</protein>
<keyword evidence="2" id="KW-1185">Reference proteome</keyword>
<accession>A0A397H6G0</accession>
<comment type="caution">
    <text evidence="1">The sequence shown here is derived from an EMBL/GenBank/DDBJ whole genome shotgun (WGS) entry which is preliminary data.</text>
</comment>
<organism evidence="1 2">
    <name type="scientific">Diversispora epigaea</name>
    <dbReference type="NCBI Taxonomy" id="1348612"/>
    <lineage>
        <taxon>Eukaryota</taxon>
        <taxon>Fungi</taxon>
        <taxon>Fungi incertae sedis</taxon>
        <taxon>Mucoromycota</taxon>
        <taxon>Glomeromycotina</taxon>
        <taxon>Glomeromycetes</taxon>
        <taxon>Diversisporales</taxon>
        <taxon>Diversisporaceae</taxon>
        <taxon>Diversispora</taxon>
    </lineage>
</organism>
<sequence>MKHMEINEFKNNKMDLLECCLKDRFHGMDEETAIIFNVKVHLERLYGQACQFKKASISIGMNCG</sequence>
<evidence type="ECO:0000313" key="1">
    <source>
        <dbReference type="EMBL" id="RHZ58642.1"/>
    </source>
</evidence>
<dbReference type="EMBL" id="PQFF01000335">
    <property type="protein sequence ID" value="RHZ58642.1"/>
    <property type="molecule type" value="Genomic_DNA"/>
</dbReference>
<dbReference type="Proteomes" id="UP000266861">
    <property type="component" value="Unassembled WGS sequence"/>
</dbReference>
<reference evidence="1 2" key="1">
    <citation type="submission" date="2018-08" db="EMBL/GenBank/DDBJ databases">
        <title>Genome and evolution of the arbuscular mycorrhizal fungus Diversispora epigaea (formerly Glomus versiforme) and its bacterial endosymbionts.</title>
        <authorList>
            <person name="Sun X."/>
            <person name="Fei Z."/>
            <person name="Harrison M."/>
        </authorList>
    </citation>
    <scope>NUCLEOTIDE SEQUENCE [LARGE SCALE GENOMIC DNA]</scope>
    <source>
        <strain evidence="1 2">IT104</strain>
    </source>
</reference>
<dbReference type="AlphaFoldDB" id="A0A397H6G0"/>
<proteinExistence type="predicted"/>
<name>A0A397H6G0_9GLOM</name>